<reference evidence="3 4" key="1">
    <citation type="submission" date="2010-12" db="EMBL/GenBank/DDBJ databases">
        <title>The Genome Sequence of Coprobacillus sp. strain 29_1.</title>
        <authorList>
            <consortium name="The Broad Institute Genome Sequencing Platform"/>
            <person name="Earl A."/>
            <person name="Ward D."/>
            <person name="Feldgarden M."/>
            <person name="Gevers D."/>
            <person name="Daigneault M."/>
            <person name="Sibley C.D."/>
            <person name="White A."/>
            <person name="Strauss J."/>
            <person name="Allen-Vercoe E."/>
            <person name="Young S.K."/>
            <person name="Zeng Q."/>
            <person name="Gargeya S."/>
            <person name="Fitzgerald M."/>
            <person name="Haas B."/>
            <person name="Abouelleil A."/>
            <person name="Alvarado L."/>
            <person name="Arachchi H.M."/>
            <person name="Berlin A."/>
            <person name="Brown A."/>
            <person name="Chapman S.B."/>
            <person name="Chen Z."/>
            <person name="Dunbar C."/>
            <person name="Freedman E."/>
            <person name="Gearin G."/>
            <person name="Gellesch M."/>
            <person name="Goldberg J."/>
            <person name="Griggs A."/>
            <person name="Gujja S."/>
            <person name="Heilman E."/>
            <person name="Heiman D."/>
            <person name="Howarth C."/>
            <person name="Larson L."/>
            <person name="Lui A."/>
            <person name="MacDonald P.J.P."/>
            <person name="Mehta T."/>
            <person name="Montmayeur A."/>
            <person name="Murphy C."/>
            <person name="Neiman D."/>
            <person name="Pearson M."/>
            <person name="Priest M."/>
            <person name="Roberts A."/>
            <person name="Saif S."/>
            <person name="Shea T."/>
            <person name="Shenoy N."/>
            <person name="Sisk P."/>
            <person name="Stolte C."/>
            <person name="Sykes S."/>
            <person name="White J."/>
            <person name="Yandava C."/>
            <person name="Nusbaum C."/>
            <person name="Birren B."/>
        </authorList>
    </citation>
    <scope>NUCLEOTIDE SEQUENCE [LARGE SCALE GENOMIC DNA]</scope>
    <source>
        <strain evidence="3 4">29_1</strain>
    </source>
</reference>
<protein>
    <recommendedName>
        <fullName evidence="2">Transglutaminase-like domain-containing protein</fullName>
    </recommendedName>
</protein>
<evidence type="ECO:0000313" key="3">
    <source>
        <dbReference type="EMBL" id="EFW05891.1"/>
    </source>
</evidence>
<dbReference type="InterPro" id="IPR002931">
    <property type="entry name" value="Transglutaminase-like"/>
</dbReference>
<feature type="domain" description="Transglutaminase-like" evidence="2">
    <location>
        <begin position="221"/>
        <end position="322"/>
    </location>
</feature>
<dbReference type="Pfam" id="PF01841">
    <property type="entry name" value="Transglut_core"/>
    <property type="match status" value="1"/>
</dbReference>
<keyword evidence="4" id="KW-1185">Reference proteome</keyword>
<dbReference type="InterPro" id="IPR038765">
    <property type="entry name" value="Papain-like_cys_pep_sf"/>
</dbReference>
<dbReference type="SUPFAM" id="SSF54001">
    <property type="entry name" value="Cysteine proteinases"/>
    <property type="match status" value="1"/>
</dbReference>
<gene>
    <name evidence="3" type="ORF">HMPREF9488_00858</name>
</gene>
<dbReference type="PROSITE" id="PS51257">
    <property type="entry name" value="PROKAR_LIPOPROTEIN"/>
    <property type="match status" value="1"/>
</dbReference>
<name>E7G7X0_9FIRM</name>
<evidence type="ECO:0000313" key="4">
    <source>
        <dbReference type="Proteomes" id="UP000003157"/>
    </source>
</evidence>
<evidence type="ECO:0000256" key="1">
    <source>
        <dbReference type="SAM" id="MobiDB-lite"/>
    </source>
</evidence>
<dbReference type="STRING" id="100884.GCA_000269565_00843"/>
<dbReference type="Gene3D" id="3.10.620.30">
    <property type="match status" value="1"/>
</dbReference>
<feature type="region of interest" description="Disordered" evidence="1">
    <location>
        <begin position="182"/>
        <end position="214"/>
    </location>
</feature>
<dbReference type="AlphaFoldDB" id="E7G7X0"/>
<feature type="compositionally biased region" description="Low complexity" evidence="1">
    <location>
        <begin position="191"/>
        <end position="210"/>
    </location>
</feature>
<evidence type="ECO:0000259" key="2">
    <source>
        <dbReference type="Pfam" id="PF01841"/>
    </source>
</evidence>
<organism evidence="3 4">
    <name type="scientific">Coprobacillus cateniformis</name>
    <dbReference type="NCBI Taxonomy" id="100884"/>
    <lineage>
        <taxon>Bacteria</taxon>
        <taxon>Bacillati</taxon>
        <taxon>Bacillota</taxon>
        <taxon>Erysipelotrichia</taxon>
        <taxon>Erysipelotrichales</taxon>
        <taxon>Coprobacillaceae</taxon>
        <taxon>Coprobacillus</taxon>
    </lineage>
</organism>
<dbReference type="HOGENOM" id="CLU_768858_0_0_9"/>
<comment type="caution">
    <text evidence="3">The sequence shown here is derived from an EMBL/GenBank/DDBJ whole genome shotgun (WGS) entry which is preliminary data.</text>
</comment>
<sequence length="360" mass="40475">MIKKVDYMRKNISRGILFILTMMVLMGCSKEKMELKSKSLIVEYGNTISNKAEDYLKNDADFLKNIKVENLPKNEKDKEYPSVGEYEIILKNDNQEEVVKVSVKDTVAPEFKDLKEKYEIEYGSKIDLKQFSATDLSKTEITLDDSKVNYKKSGTYKATVIAEDSSENKTTKEVDVVIKEEKKEVTKKESNNGSSSKNNGKSNNTSGNGSRLTQAKAEAKKIVNQIAPNGMADYDKAKAICKYLFNNVSVQTDQSNEAYKKNHGDEAYGALILKKAACSGFCNAVTLMCQEAGIQTQHINKNKWTHQWNKVKVQGKWVILDAQGGMFGMSKHPLQEANETQQVVRFTDVNGQNSFVSPNY</sequence>
<dbReference type="EMBL" id="ADKX01000012">
    <property type="protein sequence ID" value="EFW05891.1"/>
    <property type="molecule type" value="Genomic_DNA"/>
</dbReference>
<proteinExistence type="predicted"/>
<dbReference type="Gene3D" id="2.60.40.10">
    <property type="entry name" value="Immunoglobulins"/>
    <property type="match status" value="1"/>
</dbReference>
<dbReference type="Proteomes" id="UP000003157">
    <property type="component" value="Unassembled WGS sequence"/>
</dbReference>
<dbReference type="InterPro" id="IPR013783">
    <property type="entry name" value="Ig-like_fold"/>
</dbReference>
<dbReference type="eggNOG" id="COG5279">
    <property type="taxonomic scope" value="Bacteria"/>
</dbReference>
<accession>E7G7X0</accession>